<comment type="caution">
    <text evidence="1">The sequence shown here is derived from an EMBL/GenBank/DDBJ whole genome shotgun (WGS) entry which is preliminary data.</text>
</comment>
<gene>
    <name evidence="1" type="ORF">SD77_1882</name>
</gene>
<organism evidence="1 2">
    <name type="scientific">Bacillus badius</name>
    <dbReference type="NCBI Taxonomy" id="1455"/>
    <lineage>
        <taxon>Bacteria</taxon>
        <taxon>Bacillati</taxon>
        <taxon>Bacillota</taxon>
        <taxon>Bacilli</taxon>
        <taxon>Bacillales</taxon>
        <taxon>Bacillaceae</taxon>
        <taxon>Pseudobacillus</taxon>
    </lineage>
</organism>
<evidence type="ECO:0000313" key="2">
    <source>
        <dbReference type="Proteomes" id="UP000031982"/>
    </source>
</evidence>
<proteinExistence type="predicted"/>
<dbReference type="EMBL" id="JXLP01000019">
    <property type="protein sequence ID" value="KIL76922.1"/>
    <property type="molecule type" value="Genomic_DNA"/>
</dbReference>
<accession>A0ABR5AQ87</accession>
<keyword evidence="2" id="KW-1185">Reference proteome</keyword>
<evidence type="ECO:0008006" key="3">
    <source>
        <dbReference type="Google" id="ProtNLM"/>
    </source>
</evidence>
<sequence>MDDKGVLKRSIEHRKVVCIPLNLVRLRQSRGRGAVAFYS</sequence>
<dbReference type="Proteomes" id="UP000031982">
    <property type="component" value="Unassembled WGS sequence"/>
</dbReference>
<name>A0ABR5AQ87_BACBA</name>
<protein>
    <recommendedName>
        <fullName evidence="3">Ribose 5-phosphate isomerase B</fullName>
    </recommendedName>
</protein>
<evidence type="ECO:0000313" key="1">
    <source>
        <dbReference type="EMBL" id="KIL76922.1"/>
    </source>
</evidence>
<reference evidence="1 2" key="1">
    <citation type="submission" date="2015-01" db="EMBL/GenBank/DDBJ databases">
        <title>Genome Assembly of Bacillus badius MTCC 1458.</title>
        <authorList>
            <person name="Verma A."/>
            <person name="Khatri I."/>
            <person name="Mual P."/>
            <person name="Subramanian S."/>
            <person name="Krishnamurthi S."/>
        </authorList>
    </citation>
    <scope>NUCLEOTIDE SEQUENCE [LARGE SCALE GENOMIC DNA]</scope>
    <source>
        <strain evidence="1 2">MTCC 1458</strain>
    </source>
</reference>